<dbReference type="PANTHER" id="PTHR16306">
    <property type="entry name" value="TRANSLIN-ASSOCIATED FACTOR X-INTERACTING PROTEIN 1"/>
    <property type="match status" value="1"/>
</dbReference>
<accession>A0A8W8JS52</accession>
<dbReference type="OMA" id="EWGYNLH"/>
<dbReference type="AlphaFoldDB" id="A0A8W8JS52"/>
<sequence length="713" mass="81793">MEGRMMVARLPPIEGGRTISPRAGQQFEGLTGPSYKLDDKIHPLPNPKSLRPYVDTRSGDVDTWPAHASGQAGASTTLMLSKNKSLILYDEEAMGKPKMIPKPRFLEQLESYLKKELRALGVTDVNANELRLQAHREVFEYLIEDFKTYKPLLSGIKNEYEMMLAYQRQVIRELEPLKQMLVTVSEQCDQKIMSIREEEKQEIKDLKAENKRLLEKIQNMQNERLDLVAEVKKLEDDLAETYKNYRDELDSKKMLLQEMNDMRDQKDDLMASKESAEMEAQDDPVTLKIALRQAREDEKNATKRLNDMITNYYDVIPRRDFETLEAKHNALVESTETLKDDFDKLKLEHDTLLDIQKQVTKQRDEFYVELEQMKRASTPRPDWEKCADVVSGGVVRWKELSDGKTSNDLVDALLSEIQAGGPVDSGGAEYFDGQGTGPSVPKYLRFDGPVRNRRLGKRDCLLLIRDIWREKAAHDASKAEGEKRDSMADFLDTYLSRRFAMEQMKVEWAYNLHDACQKYSSDELVGLFWGVLENNVDEEIYHDQMTKIEQLLNQLTSIDVEKGNPGKITKNELISGIQTVLPNVDEESMAALVKGAELELDAQNAEEIDYKEMFKEDDEGRFGPFLDEVLKWMKQDRLNFGEEVKQKLEGSSKVEVDEMKQLVMGAAPNLDTPQLLKILAWVYETTPENVPSAEAAELSRAIERLQNCHVPRS</sequence>
<evidence type="ECO:0000313" key="5">
    <source>
        <dbReference type="Proteomes" id="UP000005408"/>
    </source>
</evidence>
<organism evidence="4 5">
    <name type="scientific">Magallana gigas</name>
    <name type="common">Pacific oyster</name>
    <name type="synonym">Crassostrea gigas</name>
    <dbReference type="NCBI Taxonomy" id="29159"/>
    <lineage>
        <taxon>Eukaryota</taxon>
        <taxon>Metazoa</taxon>
        <taxon>Spiralia</taxon>
        <taxon>Lophotrochozoa</taxon>
        <taxon>Mollusca</taxon>
        <taxon>Bivalvia</taxon>
        <taxon>Autobranchia</taxon>
        <taxon>Pteriomorphia</taxon>
        <taxon>Ostreida</taxon>
        <taxon>Ostreoidea</taxon>
        <taxon>Ostreidae</taxon>
        <taxon>Magallana</taxon>
    </lineage>
</organism>
<name>A0A8W8JS52_MAGGI</name>
<dbReference type="GO" id="GO:0005737">
    <property type="term" value="C:cytoplasm"/>
    <property type="evidence" value="ECO:0007669"/>
    <property type="project" value="TreeGrafter"/>
</dbReference>
<reference evidence="4" key="1">
    <citation type="submission" date="2022-08" db="UniProtKB">
        <authorList>
            <consortium name="EnsemblMetazoa"/>
        </authorList>
    </citation>
    <scope>IDENTIFICATION</scope>
    <source>
        <strain evidence="4">05x7-T-G4-1.051#20</strain>
    </source>
</reference>
<keyword evidence="1 2" id="KW-0175">Coiled coil</keyword>
<dbReference type="Pfam" id="PF15739">
    <property type="entry name" value="TSNAXIP1_N"/>
    <property type="match status" value="1"/>
</dbReference>
<evidence type="ECO:0000313" key="4">
    <source>
        <dbReference type="EnsemblMetazoa" id="G20786.2:cds"/>
    </source>
</evidence>
<dbReference type="InterPro" id="IPR032755">
    <property type="entry name" value="TSNAXIP1_N"/>
</dbReference>
<dbReference type="OrthoDB" id="261426at2759"/>
<dbReference type="EnsemblMetazoa" id="G20786.2">
    <property type="protein sequence ID" value="G20786.2:cds"/>
    <property type="gene ID" value="G20786"/>
</dbReference>
<evidence type="ECO:0000259" key="3">
    <source>
        <dbReference type="Pfam" id="PF15739"/>
    </source>
</evidence>
<keyword evidence="5" id="KW-1185">Reference proteome</keyword>
<dbReference type="EnsemblMetazoa" id="G20786.1">
    <property type="protein sequence ID" value="G20786.1:cds"/>
    <property type="gene ID" value="G20786"/>
</dbReference>
<feature type="coiled-coil region" evidence="2">
    <location>
        <begin position="196"/>
        <end position="311"/>
    </location>
</feature>
<evidence type="ECO:0000256" key="1">
    <source>
        <dbReference type="ARBA" id="ARBA00023054"/>
    </source>
</evidence>
<evidence type="ECO:0000256" key="2">
    <source>
        <dbReference type="SAM" id="Coils"/>
    </source>
</evidence>
<protein>
    <recommendedName>
        <fullName evidence="3">Translin-associated factor X-interacting protein 1 N-terminal domain-containing protein</fullName>
    </recommendedName>
</protein>
<proteinExistence type="predicted"/>
<dbReference type="PANTHER" id="PTHR16306:SF0">
    <property type="entry name" value="TRANSLIN-ASSOCIATED FACTOR X-INTERACTING PROTEIN 1"/>
    <property type="match status" value="1"/>
</dbReference>
<feature type="domain" description="Translin-associated factor X-interacting protein 1 N-terminal" evidence="3">
    <location>
        <begin position="110"/>
        <end position="221"/>
    </location>
</feature>
<dbReference type="Proteomes" id="UP000005408">
    <property type="component" value="Unassembled WGS sequence"/>
</dbReference>